<proteinExistence type="predicted"/>
<feature type="repeat" description="TPR" evidence="3">
    <location>
        <begin position="437"/>
        <end position="470"/>
    </location>
</feature>
<dbReference type="SMART" id="SM00448">
    <property type="entry name" value="REC"/>
    <property type="match status" value="1"/>
</dbReference>
<dbReference type="Pfam" id="PF00072">
    <property type="entry name" value="Response_reg"/>
    <property type="match status" value="1"/>
</dbReference>
<organism evidence="5 6">
    <name type="scientific">Fluviispira multicolorata</name>
    <dbReference type="NCBI Taxonomy" id="2654512"/>
    <lineage>
        <taxon>Bacteria</taxon>
        <taxon>Pseudomonadati</taxon>
        <taxon>Bdellovibrionota</taxon>
        <taxon>Oligoflexia</taxon>
        <taxon>Silvanigrellales</taxon>
        <taxon>Silvanigrellaceae</taxon>
        <taxon>Fluviispira</taxon>
    </lineage>
</organism>
<dbReference type="Gene3D" id="1.25.40.10">
    <property type="entry name" value="Tetratricopeptide repeat domain"/>
    <property type="match status" value="2"/>
</dbReference>
<sequence>MSNISILNKEKCRIFLLEKGDTLRQMYADAFKRAEYQLITPFSEKEELTDKLKNEYVDWCVLSLDSFRGLNLTEILENLFSSSNNSDLLISFINDKVDDNLLPILFESGIFCNFEKSYTIAPFEEQLSFLLKYVHLYKGDFTLISAEYIRSSLKRRKFYGSLLDFEDALQEVYPGNHLLLIKLCEAQCLNSKYGAAVSSLAQAEFIEPKSKPAADLLRKKYLKLMQEDNVAIANNILGIKDCLIIDPDTDIHHNVIENLSKLGISECQCFENGDLAYKYLETNIEPKLIIMEWKIPIISGVALIQRIRTKLGFNQCMIMIISSLIKKHDLSLLQEMGVDAVLEKPFDASQLAKELIGIIHHSLKPSEQRSLERKIRLFLANNKTGEAERMIAEYVNIPEISNGAKLQIRAEYEYSLNRFDDALNHGLEALKLCGKSVILLTLLGKCFLKIKDFKNASSAFKNAHELSPYNVDRMLTLISLYIEDGSLEKATEILQKVKTVDEKRQDVIEIECRLAIEKSETSSATKLFQMLDSLSGIVGMINNDAVSRIHSGKYEQGIKLYHQALKSLPEDSIEYCAIVNYNLGLAYARYGDLDQCLNTLIKINPPSTIKIHQKYLSLQEKVRTSINNGTKLEFQEMAVKKVESVPAEDKVTYTFEEIIKKFGIKKGLRCCYKIYYRSEDVMKL</sequence>
<dbReference type="SUPFAM" id="SSF48452">
    <property type="entry name" value="TPR-like"/>
    <property type="match status" value="1"/>
</dbReference>
<dbReference type="Gene3D" id="3.40.50.2300">
    <property type="match status" value="1"/>
</dbReference>
<name>A0A833JHP8_9BACT</name>
<accession>A0A833JHP8</accession>
<dbReference type="PANTHER" id="PTHR44591">
    <property type="entry name" value="STRESS RESPONSE REGULATOR PROTEIN 1"/>
    <property type="match status" value="1"/>
</dbReference>
<evidence type="ECO:0000313" key="5">
    <source>
        <dbReference type="EMBL" id="KAB8033628.1"/>
    </source>
</evidence>
<evidence type="ECO:0000256" key="2">
    <source>
        <dbReference type="PROSITE-ProRule" id="PRU00169"/>
    </source>
</evidence>
<evidence type="ECO:0000256" key="3">
    <source>
        <dbReference type="PROSITE-ProRule" id="PRU00339"/>
    </source>
</evidence>
<evidence type="ECO:0000259" key="4">
    <source>
        <dbReference type="PROSITE" id="PS50110"/>
    </source>
</evidence>
<dbReference type="RefSeq" id="WP_152211714.1">
    <property type="nucleotide sequence ID" value="NZ_WFLN01000004.1"/>
</dbReference>
<reference evidence="5 6" key="1">
    <citation type="submission" date="2019-10" db="EMBL/GenBank/DDBJ databases">
        <title>New genus of Silvanigrellaceae.</title>
        <authorList>
            <person name="Pitt A."/>
            <person name="Hahn M.W."/>
        </authorList>
    </citation>
    <scope>NUCLEOTIDE SEQUENCE [LARGE SCALE GENOMIC DNA]</scope>
    <source>
        <strain evidence="5 6">33A1-SZDP</strain>
    </source>
</reference>
<keyword evidence="1" id="KW-0597">Phosphoprotein</keyword>
<dbReference type="EMBL" id="WFLN01000004">
    <property type="protein sequence ID" value="KAB8033628.1"/>
    <property type="molecule type" value="Genomic_DNA"/>
</dbReference>
<dbReference type="Pfam" id="PF14559">
    <property type="entry name" value="TPR_19"/>
    <property type="match status" value="1"/>
</dbReference>
<gene>
    <name evidence="5" type="ORF">GCL57_02665</name>
</gene>
<dbReference type="SMART" id="SM00028">
    <property type="entry name" value="TPR"/>
    <property type="match status" value="4"/>
</dbReference>
<dbReference type="PROSITE" id="PS50110">
    <property type="entry name" value="RESPONSE_REGULATORY"/>
    <property type="match status" value="1"/>
</dbReference>
<dbReference type="InterPro" id="IPR011006">
    <property type="entry name" value="CheY-like_superfamily"/>
</dbReference>
<protein>
    <submittedName>
        <fullName evidence="5">Response regulator</fullName>
    </submittedName>
</protein>
<feature type="domain" description="Response regulatory" evidence="4">
    <location>
        <begin position="241"/>
        <end position="359"/>
    </location>
</feature>
<dbReference type="AlphaFoldDB" id="A0A833JHP8"/>
<dbReference type="InterPro" id="IPR050595">
    <property type="entry name" value="Bact_response_regulator"/>
</dbReference>
<dbReference type="PANTHER" id="PTHR44591:SF3">
    <property type="entry name" value="RESPONSE REGULATORY DOMAIN-CONTAINING PROTEIN"/>
    <property type="match status" value="1"/>
</dbReference>
<keyword evidence="6" id="KW-1185">Reference proteome</keyword>
<evidence type="ECO:0000256" key="1">
    <source>
        <dbReference type="ARBA" id="ARBA00022553"/>
    </source>
</evidence>
<comment type="caution">
    <text evidence="5">The sequence shown here is derived from an EMBL/GenBank/DDBJ whole genome shotgun (WGS) entry which is preliminary data.</text>
</comment>
<dbReference type="PROSITE" id="PS50005">
    <property type="entry name" value="TPR"/>
    <property type="match status" value="1"/>
</dbReference>
<dbReference type="InterPro" id="IPR011990">
    <property type="entry name" value="TPR-like_helical_dom_sf"/>
</dbReference>
<dbReference type="InterPro" id="IPR019734">
    <property type="entry name" value="TPR_rpt"/>
</dbReference>
<dbReference type="SUPFAM" id="SSF52172">
    <property type="entry name" value="CheY-like"/>
    <property type="match status" value="1"/>
</dbReference>
<keyword evidence="3" id="KW-0802">TPR repeat</keyword>
<evidence type="ECO:0000313" key="6">
    <source>
        <dbReference type="Proteomes" id="UP000442694"/>
    </source>
</evidence>
<comment type="caution">
    <text evidence="2">Lacks conserved residue(s) required for the propagation of feature annotation.</text>
</comment>
<dbReference type="InterPro" id="IPR001789">
    <property type="entry name" value="Sig_transdc_resp-reg_receiver"/>
</dbReference>
<dbReference type="GO" id="GO:0000160">
    <property type="term" value="P:phosphorelay signal transduction system"/>
    <property type="evidence" value="ECO:0007669"/>
    <property type="project" value="InterPro"/>
</dbReference>
<dbReference type="Proteomes" id="UP000442694">
    <property type="component" value="Unassembled WGS sequence"/>
</dbReference>